<dbReference type="EMBL" id="FNVT01000005">
    <property type="protein sequence ID" value="SEG83666.1"/>
    <property type="molecule type" value="Genomic_DNA"/>
</dbReference>
<evidence type="ECO:0000256" key="1">
    <source>
        <dbReference type="SAM" id="MobiDB-lite"/>
    </source>
</evidence>
<reference evidence="2 3" key="1">
    <citation type="submission" date="2016-10" db="EMBL/GenBank/DDBJ databases">
        <authorList>
            <person name="de Groot N.N."/>
        </authorList>
    </citation>
    <scope>NUCLEOTIDE SEQUENCE [LARGE SCALE GENOMIC DNA]</scope>
    <source>
        <strain evidence="2 3">CGMCC 4.7037</strain>
    </source>
</reference>
<gene>
    <name evidence="2" type="ORF">SAMN05444920_105239</name>
</gene>
<proteinExistence type="predicted"/>
<feature type="compositionally biased region" description="Pro residues" evidence="1">
    <location>
        <begin position="306"/>
        <end position="326"/>
    </location>
</feature>
<protein>
    <submittedName>
        <fullName evidence="2">Uncharacterized protein</fullName>
    </submittedName>
</protein>
<dbReference type="PRINTS" id="PR01217">
    <property type="entry name" value="PRICHEXTENSN"/>
</dbReference>
<dbReference type="Proteomes" id="UP000236732">
    <property type="component" value="Unassembled WGS sequence"/>
</dbReference>
<feature type="region of interest" description="Disordered" evidence="1">
    <location>
        <begin position="1"/>
        <end position="128"/>
    </location>
</feature>
<name>A0A1H6DGD5_9ACTN</name>
<keyword evidence="3" id="KW-1185">Reference proteome</keyword>
<sequence>MNHPPTPRQPTNHPTTRLFTPLQRPSHHCNPPLHTAPARHLPDLTPHPTPPVSSPDATARQPSPPPTRPLRHTGRATPSRRASPPFTRSHPRQPSPRGPATPSHQSGHPLPLRAAPALPSHRSSHSLAPRQPSLRLLQPTAHPAPAAPSPRSNQQVRAKTLTGALSASTAGVYTRDVATLVELPGEQAVLDDLTGADVDAILLAFARKPDGRTAGGRLLIPISPSLKPAPHPAQANSPPCSSQFPALLFTPLSRLPALPFTLLKPVLHPVQAVRSGPASMPHPPPPAARANRTASPGSPAERLPASPHPSPPRSAPPHPPRRPAAP</sequence>
<evidence type="ECO:0000313" key="2">
    <source>
        <dbReference type="EMBL" id="SEG83666.1"/>
    </source>
</evidence>
<accession>A0A1H6DGD5</accession>
<feature type="region of interest" description="Disordered" evidence="1">
    <location>
        <begin position="274"/>
        <end position="326"/>
    </location>
</feature>
<feature type="compositionally biased region" description="Polar residues" evidence="1">
    <location>
        <begin position="9"/>
        <end position="18"/>
    </location>
</feature>
<feature type="compositionally biased region" description="Low complexity" evidence="1">
    <location>
        <begin position="109"/>
        <end position="119"/>
    </location>
</feature>
<dbReference type="AlphaFoldDB" id="A0A1H6DGD5"/>
<evidence type="ECO:0000313" key="3">
    <source>
        <dbReference type="Proteomes" id="UP000236732"/>
    </source>
</evidence>
<organism evidence="2 3">
    <name type="scientific">Nonomuraea solani</name>
    <dbReference type="NCBI Taxonomy" id="1144553"/>
    <lineage>
        <taxon>Bacteria</taxon>
        <taxon>Bacillati</taxon>
        <taxon>Actinomycetota</taxon>
        <taxon>Actinomycetes</taxon>
        <taxon>Streptosporangiales</taxon>
        <taxon>Streptosporangiaceae</taxon>
        <taxon>Nonomuraea</taxon>
    </lineage>
</organism>